<feature type="compositionally biased region" description="Acidic residues" evidence="1">
    <location>
        <begin position="47"/>
        <end position="58"/>
    </location>
</feature>
<name>A0A918PR32_9ACTN</name>
<evidence type="ECO:0000313" key="2">
    <source>
        <dbReference type="EMBL" id="GGZ19831.1"/>
    </source>
</evidence>
<organism evidence="2 3">
    <name type="scientific">Streptomyces poonensis</name>
    <dbReference type="NCBI Taxonomy" id="68255"/>
    <lineage>
        <taxon>Bacteria</taxon>
        <taxon>Bacillati</taxon>
        <taxon>Actinomycetota</taxon>
        <taxon>Actinomycetes</taxon>
        <taxon>Kitasatosporales</taxon>
        <taxon>Streptomycetaceae</taxon>
        <taxon>Streptomyces</taxon>
    </lineage>
</organism>
<reference evidence="2" key="1">
    <citation type="journal article" date="2014" name="Int. J. Syst. Evol. Microbiol.">
        <title>Complete genome sequence of Corynebacterium casei LMG S-19264T (=DSM 44701T), isolated from a smear-ripened cheese.</title>
        <authorList>
            <consortium name="US DOE Joint Genome Institute (JGI-PGF)"/>
            <person name="Walter F."/>
            <person name="Albersmeier A."/>
            <person name="Kalinowski J."/>
            <person name="Ruckert C."/>
        </authorList>
    </citation>
    <scope>NUCLEOTIDE SEQUENCE</scope>
    <source>
        <strain evidence="2">JCM 4815</strain>
    </source>
</reference>
<evidence type="ECO:0000313" key="3">
    <source>
        <dbReference type="Proteomes" id="UP000622166"/>
    </source>
</evidence>
<comment type="caution">
    <text evidence="2">The sequence shown here is derived from an EMBL/GenBank/DDBJ whole genome shotgun (WGS) entry which is preliminary data.</text>
</comment>
<feature type="region of interest" description="Disordered" evidence="1">
    <location>
        <begin position="82"/>
        <end position="114"/>
    </location>
</feature>
<keyword evidence="3" id="KW-1185">Reference proteome</keyword>
<dbReference type="EMBL" id="BMVW01000009">
    <property type="protein sequence ID" value="GGZ19831.1"/>
    <property type="molecule type" value="Genomic_DNA"/>
</dbReference>
<gene>
    <name evidence="2" type="ORF">GCM10010365_45130</name>
</gene>
<accession>A0A918PR32</accession>
<reference evidence="2" key="2">
    <citation type="submission" date="2020-09" db="EMBL/GenBank/DDBJ databases">
        <authorList>
            <person name="Sun Q."/>
            <person name="Ohkuma M."/>
        </authorList>
    </citation>
    <scope>NUCLEOTIDE SEQUENCE</scope>
    <source>
        <strain evidence="2">JCM 4815</strain>
    </source>
</reference>
<evidence type="ECO:0000256" key="1">
    <source>
        <dbReference type="SAM" id="MobiDB-lite"/>
    </source>
</evidence>
<dbReference type="AlphaFoldDB" id="A0A918PR32"/>
<sequence length="114" mass="12345">MATACRWCGIICWVNDTSWVLWLPCAAEPVAEGSAEPIAPVSWPERPDEDDGDGEEDSLLLPQAASATAAVAAVASAAARRMRKRRDAMRRTTPLSTRAVRGSECRQAGARHPW</sequence>
<proteinExistence type="predicted"/>
<dbReference type="Proteomes" id="UP000622166">
    <property type="component" value="Unassembled WGS sequence"/>
</dbReference>
<feature type="region of interest" description="Disordered" evidence="1">
    <location>
        <begin position="34"/>
        <end position="59"/>
    </location>
</feature>
<protein>
    <submittedName>
        <fullName evidence="2">Uncharacterized protein</fullName>
    </submittedName>
</protein>